<dbReference type="GO" id="GO:0016151">
    <property type="term" value="F:nickel cation binding"/>
    <property type="evidence" value="ECO:0007669"/>
    <property type="project" value="InterPro"/>
</dbReference>
<dbReference type="InterPro" id="IPR036463">
    <property type="entry name" value="Urease_gamma_sf"/>
</dbReference>
<sequence>MHYTPREVEKLLFSQAGRLAQRRLANGKKLNHLEATALIATVLQEVIHDKNHSVSYLMNLGKGILGRRHVHPSVVGTLKKMQVEGTFETGTHLITIYHPVSTDDGDFKMALYGSFLPVPLPDPFPVINEADFHPLAMPGAVRPAESGNIILNPGRPRVTLTVTNKGTRAVYIGSHFHFMETNPDLEFDREKAYGYHLDLPAGEFLCFEPNHPKSVTLVQIGGSKIIQGGSGHAKGPLDPIRSAKVLQQLQQAGYRHSPEKTTEKGNIAPCSVDRATYASSPLDQDRE</sequence>
<dbReference type="AlphaFoldDB" id="A0A9W4NE17"/>
<keyword evidence="6" id="KW-1185">Reference proteome</keyword>
<dbReference type="CDD" id="cd00407">
    <property type="entry name" value="Urease_beta"/>
    <property type="match status" value="1"/>
</dbReference>
<accession>A0A9W4NE17</accession>
<feature type="region of interest" description="Disordered" evidence="4">
    <location>
        <begin position="252"/>
        <end position="287"/>
    </location>
</feature>
<dbReference type="Proteomes" id="UP001152649">
    <property type="component" value="Unassembled WGS sequence"/>
</dbReference>
<dbReference type="InterPro" id="IPR036461">
    <property type="entry name" value="Urease_betasu_sf"/>
</dbReference>
<comment type="caution">
    <text evidence="5">The sequence shown here is derived from an EMBL/GenBank/DDBJ whole genome shotgun (WGS) entry which is preliminary data.</text>
</comment>
<dbReference type="Pfam" id="PF00699">
    <property type="entry name" value="Urease_beta"/>
    <property type="match status" value="1"/>
</dbReference>
<dbReference type="SUPFAM" id="SSF51278">
    <property type="entry name" value="Urease, beta-subunit"/>
    <property type="match status" value="1"/>
</dbReference>
<dbReference type="InterPro" id="IPR050069">
    <property type="entry name" value="Urease_subunit"/>
</dbReference>
<dbReference type="SUPFAM" id="SSF54111">
    <property type="entry name" value="Urease, gamma-subunit"/>
    <property type="match status" value="1"/>
</dbReference>
<dbReference type="Gene3D" id="2.10.150.10">
    <property type="entry name" value="Urease, beta subunit"/>
    <property type="match status" value="1"/>
</dbReference>
<dbReference type="EC" id="3.5.1.5" evidence="2"/>
<feature type="compositionally biased region" description="Polar residues" evidence="4">
    <location>
        <begin position="277"/>
        <end position="287"/>
    </location>
</feature>
<dbReference type="PANTHER" id="PTHR33569:SF1">
    <property type="entry name" value="UREASE"/>
    <property type="match status" value="1"/>
</dbReference>
<dbReference type="GO" id="GO:0009039">
    <property type="term" value="F:urease activity"/>
    <property type="evidence" value="ECO:0007669"/>
    <property type="project" value="UniProtKB-EC"/>
</dbReference>
<gene>
    <name evidence="5" type="ORF">PSALAMII_LOCUS4186</name>
</gene>
<evidence type="ECO:0000313" key="6">
    <source>
        <dbReference type="Proteomes" id="UP001152649"/>
    </source>
</evidence>
<reference evidence="5" key="1">
    <citation type="submission" date="2021-07" db="EMBL/GenBank/DDBJ databases">
        <authorList>
            <person name="Branca A.L. A."/>
        </authorList>
    </citation>
    <scope>NUCLEOTIDE SEQUENCE</scope>
</reference>
<dbReference type="NCBIfam" id="TIGR00192">
    <property type="entry name" value="urease_beta"/>
    <property type="match status" value="1"/>
</dbReference>
<dbReference type="GO" id="GO:0035550">
    <property type="term" value="C:urease complex"/>
    <property type="evidence" value="ECO:0007669"/>
    <property type="project" value="InterPro"/>
</dbReference>
<dbReference type="Pfam" id="PF00547">
    <property type="entry name" value="Urease_gamma"/>
    <property type="match status" value="1"/>
</dbReference>
<evidence type="ECO:0000256" key="2">
    <source>
        <dbReference type="ARBA" id="ARBA00012934"/>
    </source>
</evidence>
<name>A0A9W4NE17_9EURO</name>
<protein>
    <recommendedName>
        <fullName evidence="2">urease</fullName>
        <ecNumber evidence="2">3.5.1.5</ecNumber>
    </recommendedName>
</protein>
<evidence type="ECO:0000256" key="3">
    <source>
        <dbReference type="ARBA" id="ARBA00022801"/>
    </source>
</evidence>
<dbReference type="InterPro" id="IPR002026">
    <property type="entry name" value="Urease_gamma/gamma-beta_su"/>
</dbReference>
<dbReference type="OrthoDB" id="1708534at2759"/>
<keyword evidence="3" id="KW-0378">Hydrolase</keyword>
<evidence type="ECO:0000313" key="5">
    <source>
        <dbReference type="EMBL" id="CAG8365390.1"/>
    </source>
</evidence>
<evidence type="ECO:0000256" key="4">
    <source>
        <dbReference type="SAM" id="MobiDB-lite"/>
    </source>
</evidence>
<comment type="pathway">
    <text evidence="1">Nitrogen metabolism; urea degradation; CO(2) and NH(3) from urea (urease route): step 1/1.</text>
</comment>
<evidence type="ECO:0000256" key="1">
    <source>
        <dbReference type="ARBA" id="ARBA00004897"/>
    </source>
</evidence>
<dbReference type="Gene3D" id="3.30.280.10">
    <property type="entry name" value="Urease, gamma-like subunit"/>
    <property type="match status" value="1"/>
</dbReference>
<dbReference type="GO" id="GO:0043419">
    <property type="term" value="P:urea catabolic process"/>
    <property type="evidence" value="ECO:0007669"/>
    <property type="project" value="InterPro"/>
</dbReference>
<proteinExistence type="predicted"/>
<dbReference type="InterPro" id="IPR002019">
    <property type="entry name" value="Urease_beta-like"/>
</dbReference>
<dbReference type="EMBL" id="CAJVPG010000162">
    <property type="protein sequence ID" value="CAG8365390.1"/>
    <property type="molecule type" value="Genomic_DNA"/>
</dbReference>
<dbReference type="CDD" id="cd00390">
    <property type="entry name" value="Urease_gamma"/>
    <property type="match status" value="1"/>
</dbReference>
<organism evidence="5 6">
    <name type="scientific">Penicillium salamii</name>
    <dbReference type="NCBI Taxonomy" id="1612424"/>
    <lineage>
        <taxon>Eukaryota</taxon>
        <taxon>Fungi</taxon>
        <taxon>Dikarya</taxon>
        <taxon>Ascomycota</taxon>
        <taxon>Pezizomycotina</taxon>
        <taxon>Eurotiomycetes</taxon>
        <taxon>Eurotiomycetidae</taxon>
        <taxon>Eurotiales</taxon>
        <taxon>Aspergillaceae</taxon>
        <taxon>Penicillium</taxon>
    </lineage>
</organism>
<dbReference type="PANTHER" id="PTHR33569">
    <property type="entry name" value="UREASE"/>
    <property type="match status" value="1"/>
</dbReference>